<sequence>MQKLQVYSEDEKRKAAYALNLCTVSISQIVDYNDVYVLEQEYNAILNNLNLEAMPKDEALLKILVETLNTITFFRIQELKKQKVESDYQRRMKNAIWSAVPNLSVIVAGNPIAMVLSVATQVGTAYMNYRREKANAGIEKENSEFELQITAMEQFHALQRELFTTAWRLADSYGFKDEWRLTENQIKQYDQVLMDADEYRKYARLEAIAPNFEAYPPFWYFYAHTALYISENETNAVAKAEYRNRAKNHFEKYYQLNRFSLLREDQLAASALLEYSDLLLLENAKENTEKVYQLVMEAQKKAGNANDVLQLCAISYLKIGKTEDAARLLKYLVNEEYNSAMNAKILSRIYVSQYLATESPAAYTEYGILARRIAPEFLFPMPKGTVSDQSLEEAFIKRQKVTLIKAYRTTLQDYARKTRDDYEDALQDLEKSCYKEETVALLVSKLVAGEYSRNCVVQLNQMVAGLDTLPVFRNLEKREALIKLIEGTLRNTRPAVRNLQKKTVNTFDEKDYKNLAERFSYQQLTEKFFDILKARVTDKIADSQELGTLNLLENDLLQFCDAQELPMPQCLNLTQEKQQIPEGKESRYFDDVFLEDAPDSETQKQLKEKMEKIIGAAKGHIIKDAANAAIYLRTEKLFDIYFENSKMTGATKYLVKQKAVAVIDDKTNRDCDLILTIDGVVIVNQNRISDEKISYDAIKFDSEAGTDRLTTSYRDICDNAAIDLKELYALMQELDKLA</sequence>
<dbReference type="AlphaFoldDB" id="A0A329UR93"/>
<name>A0A329UR93_9FIRM</name>
<evidence type="ECO:0000313" key="2">
    <source>
        <dbReference type="Proteomes" id="UP000250550"/>
    </source>
</evidence>
<protein>
    <submittedName>
        <fullName evidence="1">Uncharacterized protein</fullName>
    </submittedName>
</protein>
<gene>
    <name evidence="1" type="ORF">C4N21_04330</name>
</gene>
<proteinExistence type="predicted"/>
<comment type="caution">
    <text evidence="1">The sequence shown here is derived from an EMBL/GenBank/DDBJ whole genome shotgun (WGS) entry which is preliminary data.</text>
</comment>
<organism evidence="1 2">
    <name type="scientific">Faecalibacterium prausnitzii</name>
    <dbReference type="NCBI Taxonomy" id="853"/>
    <lineage>
        <taxon>Bacteria</taxon>
        <taxon>Bacillati</taxon>
        <taxon>Bacillota</taxon>
        <taxon>Clostridia</taxon>
        <taxon>Eubacteriales</taxon>
        <taxon>Oscillospiraceae</taxon>
        <taxon>Faecalibacterium</taxon>
    </lineage>
</organism>
<dbReference type="Proteomes" id="UP000250550">
    <property type="component" value="Unassembled WGS sequence"/>
</dbReference>
<evidence type="ECO:0000313" key="1">
    <source>
        <dbReference type="EMBL" id="RAW66537.1"/>
    </source>
</evidence>
<accession>A0A329UR93</accession>
<dbReference type="RefSeq" id="WP_112121118.1">
    <property type="nucleotide sequence ID" value="NZ_PRLF01000003.1"/>
</dbReference>
<dbReference type="EMBL" id="PRLF01000003">
    <property type="protein sequence ID" value="RAW66537.1"/>
    <property type="molecule type" value="Genomic_DNA"/>
</dbReference>
<reference evidence="1 2" key="1">
    <citation type="submission" date="2018-02" db="EMBL/GenBank/DDBJ databases">
        <title>Complete genome sequencing of Faecalibacterium prausnitzii strains isolated from the human gut.</title>
        <authorList>
            <person name="Fitzgerald B.C."/>
            <person name="Shkoporov A.N."/>
            <person name="Ross P.R."/>
            <person name="Hill C."/>
        </authorList>
    </citation>
    <scope>NUCLEOTIDE SEQUENCE [LARGE SCALE GENOMIC DNA]</scope>
    <source>
        <strain evidence="1 2">APC924/119</strain>
    </source>
</reference>